<dbReference type="AlphaFoldDB" id="A0A7J8J2K0"/>
<gene>
    <name evidence="2" type="ORF">HJG59_017378</name>
</gene>
<feature type="region of interest" description="Disordered" evidence="1">
    <location>
        <begin position="58"/>
        <end position="89"/>
    </location>
</feature>
<proteinExistence type="predicted"/>
<accession>A0A7J8J2K0</accession>
<evidence type="ECO:0000313" key="2">
    <source>
        <dbReference type="EMBL" id="KAF6491094.1"/>
    </source>
</evidence>
<organism evidence="2 3">
    <name type="scientific">Molossus molossus</name>
    <name type="common">Pallas' mastiff bat</name>
    <name type="synonym">Vespertilio molossus</name>
    <dbReference type="NCBI Taxonomy" id="27622"/>
    <lineage>
        <taxon>Eukaryota</taxon>
        <taxon>Metazoa</taxon>
        <taxon>Chordata</taxon>
        <taxon>Craniata</taxon>
        <taxon>Vertebrata</taxon>
        <taxon>Euteleostomi</taxon>
        <taxon>Mammalia</taxon>
        <taxon>Eutheria</taxon>
        <taxon>Laurasiatheria</taxon>
        <taxon>Chiroptera</taxon>
        <taxon>Yangochiroptera</taxon>
        <taxon>Molossidae</taxon>
        <taxon>Molossus</taxon>
    </lineage>
</organism>
<protein>
    <submittedName>
        <fullName evidence="2">Splicing regulatory glutamic acid and lysine rich protein 1</fullName>
    </submittedName>
</protein>
<evidence type="ECO:0000313" key="3">
    <source>
        <dbReference type="Proteomes" id="UP000550707"/>
    </source>
</evidence>
<name>A0A7J8J2K0_MOLMO</name>
<evidence type="ECO:0000256" key="1">
    <source>
        <dbReference type="SAM" id="MobiDB-lite"/>
    </source>
</evidence>
<reference evidence="2 3" key="1">
    <citation type="journal article" date="2020" name="Nature">
        <title>Six reference-quality genomes reveal evolution of bat adaptations.</title>
        <authorList>
            <person name="Jebb D."/>
            <person name="Huang Z."/>
            <person name="Pippel M."/>
            <person name="Hughes G.M."/>
            <person name="Lavrichenko K."/>
            <person name="Devanna P."/>
            <person name="Winkler S."/>
            <person name="Jermiin L.S."/>
            <person name="Skirmuntt E.C."/>
            <person name="Katzourakis A."/>
            <person name="Burkitt-Gray L."/>
            <person name="Ray D.A."/>
            <person name="Sullivan K.A.M."/>
            <person name="Roscito J.G."/>
            <person name="Kirilenko B.M."/>
            <person name="Davalos L.M."/>
            <person name="Corthals A.P."/>
            <person name="Power M.L."/>
            <person name="Jones G."/>
            <person name="Ransome R.D."/>
            <person name="Dechmann D.K.N."/>
            <person name="Locatelli A.G."/>
            <person name="Puechmaille S.J."/>
            <person name="Fedrigo O."/>
            <person name="Jarvis E.D."/>
            <person name="Hiller M."/>
            <person name="Vernes S.C."/>
            <person name="Myers E.W."/>
            <person name="Teeling E.C."/>
        </authorList>
    </citation>
    <scope>NUCLEOTIDE SEQUENCE [LARGE SCALE GENOMIC DNA]</scope>
    <source>
        <strain evidence="2">MMolMol1</strain>
        <tissue evidence="2">Muscle</tissue>
    </source>
</reference>
<keyword evidence="3" id="KW-1185">Reference proteome</keyword>
<feature type="compositionally biased region" description="Basic and acidic residues" evidence="1">
    <location>
        <begin position="70"/>
        <end position="82"/>
    </location>
</feature>
<dbReference type="Proteomes" id="UP000550707">
    <property type="component" value="Unassembled WGS sequence"/>
</dbReference>
<sequence length="89" mass="10004">MKEKAVDLVPTLVQNPGLAQNPILEGKDHNQNTGVDPIIDHVQDKKIDVDLRAHIKNALNPGKDGSQEVVRIHGTREKTPEKRSRKRKE</sequence>
<dbReference type="EMBL" id="JACASF010000003">
    <property type="protein sequence ID" value="KAF6491094.1"/>
    <property type="molecule type" value="Genomic_DNA"/>
</dbReference>
<comment type="caution">
    <text evidence="2">The sequence shown here is derived from an EMBL/GenBank/DDBJ whole genome shotgun (WGS) entry which is preliminary data.</text>
</comment>